<name>A0A9X4PBS0_9PAST</name>
<dbReference type="Gene3D" id="3.10.450.50">
    <property type="match status" value="1"/>
</dbReference>
<dbReference type="InterPro" id="IPR009959">
    <property type="entry name" value="Cyclase_SnoaL-like"/>
</dbReference>
<dbReference type="Pfam" id="PF07366">
    <property type="entry name" value="SnoaL"/>
    <property type="match status" value="1"/>
</dbReference>
<gene>
    <name evidence="1" type="ORF">A6A20_06920</name>
</gene>
<proteinExistence type="predicted"/>
<dbReference type="GO" id="GO:0030638">
    <property type="term" value="P:polyketide metabolic process"/>
    <property type="evidence" value="ECO:0007669"/>
    <property type="project" value="InterPro"/>
</dbReference>
<comment type="caution">
    <text evidence="1">The sequence shown here is derived from an EMBL/GenBank/DDBJ whole genome shotgun (WGS) entry which is preliminary data.</text>
</comment>
<dbReference type="AlphaFoldDB" id="A0A9X4PBS0"/>
<evidence type="ECO:0000313" key="1">
    <source>
        <dbReference type="EMBL" id="MDG6895357.1"/>
    </source>
</evidence>
<evidence type="ECO:0000313" key="2">
    <source>
        <dbReference type="Proteomes" id="UP001155500"/>
    </source>
</evidence>
<sequence>MNTVEQNKAIVRKLIEQAFPQGDLAYMRQVVAKEAVTHRAGFAALYRATGASIPPKGNLLQWVEQGWSQLQQALGEQTVEVYEVIGEGNQVMIRFHMTALHKGEFAGAKATHRRVEWDEIASIRFGDDGKISDLWFMCEEMRLASEIGYVLSHQEG</sequence>
<accession>A0A9X4PBS0</accession>
<reference evidence="1" key="1">
    <citation type="submission" date="2016-03" db="EMBL/GenBank/DDBJ databases">
        <title>Co-evolution between Pasteurellaceae and their hosts.</title>
        <authorList>
            <person name="Hansen M.J."/>
            <person name="Bojesen A.M."/>
            <person name="Planet P."/>
        </authorList>
    </citation>
    <scope>NUCLEOTIDE SEQUENCE</scope>
    <source>
        <strain evidence="1">146/S8/89</strain>
    </source>
</reference>
<dbReference type="Proteomes" id="UP001155500">
    <property type="component" value="Unassembled WGS sequence"/>
</dbReference>
<protein>
    <recommendedName>
        <fullName evidence="3">SnoaL-like polyketide cyclase</fullName>
    </recommendedName>
</protein>
<evidence type="ECO:0008006" key="3">
    <source>
        <dbReference type="Google" id="ProtNLM"/>
    </source>
</evidence>
<dbReference type="SUPFAM" id="SSF54427">
    <property type="entry name" value="NTF2-like"/>
    <property type="match status" value="1"/>
</dbReference>
<dbReference type="InterPro" id="IPR032710">
    <property type="entry name" value="NTF2-like_dom_sf"/>
</dbReference>
<organism evidence="1 2">
    <name type="scientific">Volucribacter amazonae</name>
    <dbReference type="NCBI Taxonomy" id="256731"/>
    <lineage>
        <taxon>Bacteria</taxon>
        <taxon>Pseudomonadati</taxon>
        <taxon>Pseudomonadota</taxon>
        <taxon>Gammaproteobacteria</taxon>
        <taxon>Pasteurellales</taxon>
        <taxon>Pasteurellaceae</taxon>
        <taxon>Volucribacter</taxon>
    </lineage>
</organism>
<keyword evidence="2" id="KW-1185">Reference proteome</keyword>
<dbReference type="EMBL" id="LWID01000001">
    <property type="protein sequence ID" value="MDG6895357.1"/>
    <property type="molecule type" value="Genomic_DNA"/>
</dbReference>
<dbReference type="RefSeq" id="WP_279572769.1">
    <property type="nucleotide sequence ID" value="NZ_LWID01000001.1"/>
</dbReference>